<proteinExistence type="predicted"/>
<feature type="compositionally biased region" description="Polar residues" evidence="1">
    <location>
        <begin position="1"/>
        <end position="10"/>
    </location>
</feature>
<dbReference type="InterPro" id="IPR021225">
    <property type="entry name" value="Tlde1_dom"/>
</dbReference>
<dbReference type="OrthoDB" id="7569468at2"/>
<protein>
    <submittedName>
        <fullName evidence="3">DUF2778 domain-containing protein</fullName>
    </submittedName>
</protein>
<evidence type="ECO:0000313" key="3">
    <source>
        <dbReference type="EMBL" id="QCP54381.1"/>
    </source>
</evidence>
<dbReference type="KEGG" id="tvl:FAZ95_36185"/>
<feature type="region of interest" description="Disordered" evidence="1">
    <location>
        <begin position="1"/>
        <end position="49"/>
    </location>
</feature>
<reference evidence="3 4" key="1">
    <citation type="submission" date="2019-05" db="EMBL/GenBank/DDBJ databases">
        <title>Burkholderia sp. DHOD12, isolated from subtropical forest soil.</title>
        <authorList>
            <person name="Gao Z.-H."/>
            <person name="Qiu L.-H."/>
        </authorList>
    </citation>
    <scope>NUCLEOTIDE SEQUENCE [LARGE SCALE GENOMIC DNA]</scope>
    <source>
        <strain evidence="3 4">DHOD12</strain>
    </source>
</reference>
<evidence type="ECO:0000313" key="4">
    <source>
        <dbReference type="Proteomes" id="UP000298656"/>
    </source>
</evidence>
<dbReference type="RefSeq" id="WP_137337148.1">
    <property type="nucleotide sequence ID" value="NZ_CP040078.1"/>
</dbReference>
<sequence length="120" mass="13024">MPWTYNQATGSLRDPQGQVVANDGYSGAGQGRNNSAMEQTPNVGPIPRGRYRIGNARHSAHTGPVSMDLRPQAGTNTFGRNAFLIHGDNLSHTASNGCIILRRPIREQINSSTDRELVVQ</sequence>
<feature type="compositionally biased region" description="Polar residues" evidence="1">
    <location>
        <begin position="31"/>
        <end position="42"/>
    </location>
</feature>
<name>A0A4P8J0E0_9BURK</name>
<accession>A0A4P8J0E0</accession>
<dbReference type="Proteomes" id="UP000298656">
    <property type="component" value="Chromosome 2"/>
</dbReference>
<keyword evidence="4" id="KW-1185">Reference proteome</keyword>
<organism evidence="3 4">
    <name type="scientific">Trinickia violacea</name>
    <dbReference type="NCBI Taxonomy" id="2571746"/>
    <lineage>
        <taxon>Bacteria</taxon>
        <taxon>Pseudomonadati</taxon>
        <taxon>Pseudomonadota</taxon>
        <taxon>Betaproteobacteria</taxon>
        <taxon>Burkholderiales</taxon>
        <taxon>Burkholderiaceae</taxon>
        <taxon>Trinickia</taxon>
    </lineage>
</organism>
<dbReference type="Pfam" id="PF10908">
    <property type="entry name" value="Tlde1_dom"/>
    <property type="match status" value="1"/>
</dbReference>
<dbReference type="AlphaFoldDB" id="A0A4P8J0E0"/>
<evidence type="ECO:0000259" key="2">
    <source>
        <dbReference type="Pfam" id="PF10908"/>
    </source>
</evidence>
<feature type="domain" description="Tlde1" evidence="2">
    <location>
        <begin position="22"/>
        <end position="108"/>
    </location>
</feature>
<gene>
    <name evidence="3" type="ORF">FAZ95_36185</name>
</gene>
<dbReference type="EMBL" id="CP040078">
    <property type="protein sequence ID" value="QCP54381.1"/>
    <property type="molecule type" value="Genomic_DNA"/>
</dbReference>
<evidence type="ECO:0000256" key="1">
    <source>
        <dbReference type="SAM" id="MobiDB-lite"/>
    </source>
</evidence>